<evidence type="ECO:0000256" key="2">
    <source>
        <dbReference type="SAM" id="MobiDB-lite"/>
    </source>
</evidence>
<keyword evidence="4" id="KW-0808">Transferase</keyword>
<gene>
    <name evidence="4" type="ORF">BJ508DRAFT_231610</name>
</gene>
<dbReference type="GO" id="GO:0006646">
    <property type="term" value="P:phosphatidylethanolamine biosynthetic process"/>
    <property type="evidence" value="ECO:0007669"/>
    <property type="project" value="TreeGrafter"/>
</dbReference>
<evidence type="ECO:0000313" key="5">
    <source>
        <dbReference type="Proteomes" id="UP000275078"/>
    </source>
</evidence>
<dbReference type="STRING" id="1160509.A0A3N4HSH1"/>
<feature type="region of interest" description="Disordered" evidence="2">
    <location>
        <begin position="169"/>
        <end position="200"/>
    </location>
</feature>
<dbReference type="GO" id="GO:0004103">
    <property type="term" value="F:choline kinase activity"/>
    <property type="evidence" value="ECO:0007669"/>
    <property type="project" value="TreeGrafter"/>
</dbReference>
<evidence type="ECO:0000313" key="4">
    <source>
        <dbReference type="EMBL" id="RPA72614.1"/>
    </source>
</evidence>
<proteinExistence type="inferred from homology"/>
<evidence type="ECO:0000259" key="3">
    <source>
        <dbReference type="Pfam" id="PF04428"/>
    </source>
</evidence>
<dbReference type="PANTHER" id="PTHR22603">
    <property type="entry name" value="CHOLINE/ETHANOALAMINE KINASE"/>
    <property type="match status" value="1"/>
</dbReference>
<dbReference type="SUPFAM" id="SSF56112">
    <property type="entry name" value="Protein kinase-like (PK-like)"/>
    <property type="match status" value="1"/>
</dbReference>
<feature type="compositionally biased region" description="Basic residues" evidence="2">
    <location>
        <begin position="43"/>
        <end position="53"/>
    </location>
</feature>
<reference evidence="4 5" key="1">
    <citation type="journal article" date="2018" name="Nat. Ecol. Evol.">
        <title>Pezizomycetes genomes reveal the molecular basis of ectomycorrhizal truffle lifestyle.</title>
        <authorList>
            <person name="Murat C."/>
            <person name="Payen T."/>
            <person name="Noel B."/>
            <person name="Kuo A."/>
            <person name="Morin E."/>
            <person name="Chen J."/>
            <person name="Kohler A."/>
            <person name="Krizsan K."/>
            <person name="Balestrini R."/>
            <person name="Da Silva C."/>
            <person name="Montanini B."/>
            <person name="Hainaut M."/>
            <person name="Levati E."/>
            <person name="Barry K.W."/>
            <person name="Belfiori B."/>
            <person name="Cichocki N."/>
            <person name="Clum A."/>
            <person name="Dockter R.B."/>
            <person name="Fauchery L."/>
            <person name="Guy J."/>
            <person name="Iotti M."/>
            <person name="Le Tacon F."/>
            <person name="Lindquist E.A."/>
            <person name="Lipzen A."/>
            <person name="Malagnac F."/>
            <person name="Mello A."/>
            <person name="Molinier V."/>
            <person name="Miyauchi S."/>
            <person name="Poulain J."/>
            <person name="Riccioni C."/>
            <person name="Rubini A."/>
            <person name="Sitrit Y."/>
            <person name="Splivallo R."/>
            <person name="Traeger S."/>
            <person name="Wang M."/>
            <person name="Zifcakova L."/>
            <person name="Wipf D."/>
            <person name="Zambonelli A."/>
            <person name="Paolocci F."/>
            <person name="Nowrousian M."/>
            <person name="Ottonello S."/>
            <person name="Baldrian P."/>
            <person name="Spatafora J.W."/>
            <person name="Henrissat B."/>
            <person name="Nagy L.G."/>
            <person name="Aury J.M."/>
            <person name="Wincker P."/>
            <person name="Grigoriev I.V."/>
            <person name="Bonfante P."/>
            <person name="Martin F.M."/>
        </authorList>
    </citation>
    <scope>NUCLEOTIDE SEQUENCE [LARGE SCALE GENOMIC DNA]</scope>
    <source>
        <strain evidence="4 5">RN42</strain>
    </source>
</reference>
<dbReference type="GO" id="GO:0004305">
    <property type="term" value="F:ethanolamine kinase activity"/>
    <property type="evidence" value="ECO:0007669"/>
    <property type="project" value="TreeGrafter"/>
</dbReference>
<feature type="region of interest" description="Disordered" evidence="2">
    <location>
        <begin position="1"/>
        <end position="68"/>
    </location>
</feature>
<dbReference type="Gene3D" id="3.90.1200.10">
    <property type="match status" value="1"/>
</dbReference>
<feature type="compositionally biased region" description="Low complexity" evidence="2">
    <location>
        <begin position="133"/>
        <end position="142"/>
    </location>
</feature>
<feature type="domain" description="Choline kinase N-terminal" evidence="3">
    <location>
        <begin position="195"/>
        <end position="241"/>
    </location>
</feature>
<dbReference type="AlphaFoldDB" id="A0A3N4HSH1"/>
<keyword evidence="5" id="KW-1185">Reference proteome</keyword>
<organism evidence="4 5">
    <name type="scientific">Ascobolus immersus RN42</name>
    <dbReference type="NCBI Taxonomy" id="1160509"/>
    <lineage>
        <taxon>Eukaryota</taxon>
        <taxon>Fungi</taxon>
        <taxon>Dikarya</taxon>
        <taxon>Ascomycota</taxon>
        <taxon>Pezizomycotina</taxon>
        <taxon>Pezizomycetes</taxon>
        <taxon>Pezizales</taxon>
        <taxon>Ascobolaceae</taxon>
        <taxon>Ascobolus</taxon>
    </lineage>
</organism>
<name>A0A3N4HSH1_ASCIM</name>
<dbReference type="CDD" id="cd05157">
    <property type="entry name" value="ETNK_euk"/>
    <property type="match status" value="1"/>
</dbReference>
<feature type="compositionally biased region" description="Basic and acidic residues" evidence="2">
    <location>
        <begin position="110"/>
        <end position="127"/>
    </location>
</feature>
<feature type="compositionally biased region" description="Basic residues" evidence="2">
    <location>
        <begin position="169"/>
        <end position="182"/>
    </location>
</feature>
<dbReference type="InterPro" id="IPR007521">
    <property type="entry name" value="Choline_kin_N"/>
</dbReference>
<protein>
    <submittedName>
        <fullName evidence="4">Kinase-like protein</fullName>
    </submittedName>
</protein>
<evidence type="ECO:0000256" key="1">
    <source>
        <dbReference type="ARBA" id="ARBA00038211"/>
    </source>
</evidence>
<dbReference type="InterPro" id="IPR011009">
    <property type="entry name" value="Kinase-like_dom_sf"/>
</dbReference>
<dbReference type="OrthoDB" id="10267235at2759"/>
<dbReference type="Pfam" id="PF01633">
    <property type="entry name" value="Choline_kinase"/>
    <property type="match status" value="1"/>
</dbReference>
<dbReference type="Pfam" id="PF04428">
    <property type="entry name" value="Choline_kin_N"/>
    <property type="match status" value="1"/>
</dbReference>
<feature type="compositionally biased region" description="Low complexity" evidence="2">
    <location>
        <begin position="12"/>
        <end position="25"/>
    </location>
</feature>
<dbReference type="EMBL" id="ML119854">
    <property type="protein sequence ID" value="RPA72614.1"/>
    <property type="molecule type" value="Genomic_DNA"/>
</dbReference>
<sequence length="656" mass="74007">MSSESAAPNHLSTPTDPTSTITTSPRASLNIVRTVSIEDKTSLRKPPRNHSRRNSVDRTSTHTHSHRTLVEQVQHWITKERNKQAAKKEKRALRKSEKASGIFKHHRHHRLDEPAKHHEATHTTTDDEKLEEPTSPTTTSSSGADDIDPASLLELESLLLASAVDLHAPTHKRSSRKLRHLPSKPNLDPAKQPPQQHLPPSCEEVLEIPEKIGKDAFKLEVLKLAHTLKCKRWRHVPLESSKELVVRKISGAMTNAVFMVVPPAAYAFAPPANETSTTGGSSRTPRAIPKLLLRIYGPNVSHLIDRATELHILTRLAKRNIGPRLLGTFSNGRFEEFLDSATTLTRTDIRDPSTSRNIAKRMCELHTGMNLEAHEREAGAGVLRNWWKWKKRAAERTLRKDAQGEGFVCHKPWAEFEKAVETYIRHVYKECGGEEELKKQLCFTHNDTQYGNILRVDKVPPTPALPDEHHDSKQLALPDPKKDEAHKKLTIIDFEYASANPRGFDLANHFCEWMADYHCDTPHLMNGADFPTQEEKERFVRAYVEHSFHLSERDASETEIEEEVKKVLKEVELWVGASNVMWCAWGIVQAKEEEEANGVGIAELDTGRVVQGVNGTGAGAEVEEEEGGEFDYWGYAGERARHFWGEFERLGLSVEA</sequence>
<accession>A0A3N4HSH1</accession>
<dbReference type="Gene3D" id="3.30.200.20">
    <property type="entry name" value="Phosphorylase Kinase, domain 1"/>
    <property type="match status" value="1"/>
</dbReference>
<feature type="region of interest" description="Disordered" evidence="2">
    <location>
        <begin position="81"/>
        <end position="147"/>
    </location>
</feature>
<keyword evidence="4" id="KW-0418">Kinase</keyword>
<comment type="similarity">
    <text evidence="1">Belongs to the choline/ethanolamine kinase family.</text>
</comment>
<dbReference type="GO" id="GO:0005737">
    <property type="term" value="C:cytoplasm"/>
    <property type="evidence" value="ECO:0007669"/>
    <property type="project" value="TreeGrafter"/>
</dbReference>
<dbReference type="PANTHER" id="PTHR22603:SF93">
    <property type="entry name" value="RE24176P"/>
    <property type="match status" value="1"/>
</dbReference>
<dbReference type="Proteomes" id="UP000275078">
    <property type="component" value="Unassembled WGS sequence"/>
</dbReference>